<gene>
    <name evidence="1" type="ORF">G3I70_07070</name>
</gene>
<dbReference type="Proteomes" id="UP000475532">
    <property type="component" value="Unassembled WGS sequence"/>
</dbReference>
<sequence>MQGTDLAAGLEQEQRVRVRIRTRQVWGFTAEIIGHEGIGASIDHLDIAGWTPTNSSTDYPVGTELDAVILSIRKARPYVHLGIPAQDDQGKA</sequence>
<dbReference type="RefSeq" id="WP_163053824.1">
    <property type="nucleotide sequence ID" value="NZ_JAAGLI010000180.1"/>
</dbReference>
<evidence type="ECO:0000313" key="1">
    <source>
        <dbReference type="EMBL" id="NEA22248.1"/>
    </source>
</evidence>
<protein>
    <recommendedName>
        <fullName evidence="3">S1 RNA-binding domain-containing protein</fullName>
    </recommendedName>
</protein>
<name>A0A6L9QAZ3_9ACTN</name>
<evidence type="ECO:0008006" key="3">
    <source>
        <dbReference type="Google" id="ProtNLM"/>
    </source>
</evidence>
<evidence type="ECO:0000313" key="2">
    <source>
        <dbReference type="Proteomes" id="UP000475532"/>
    </source>
</evidence>
<accession>A0A6L9QAZ3</accession>
<organism evidence="1 2">
    <name type="scientific">Actinomadura bangladeshensis</name>
    <dbReference type="NCBI Taxonomy" id="453573"/>
    <lineage>
        <taxon>Bacteria</taxon>
        <taxon>Bacillati</taxon>
        <taxon>Actinomycetota</taxon>
        <taxon>Actinomycetes</taxon>
        <taxon>Streptosporangiales</taxon>
        <taxon>Thermomonosporaceae</taxon>
        <taxon>Actinomadura</taxon>
    </lineage>
</organism>
<comment type="caution">
    <text evidence="1">The sequence shown here is derived from an EMBL/GenBank/DDBJ whole genome shotgun (WGS) entry which is preliminary data.</text>
</comment>
<proteinExistence type="predicted"/>
<dbReference type="AlphaFoldDB" id="A0A6L9QAZ3"/>
<dbReference type="EMBL" id="JAAGLI010000180">
    <property type="protein sequence ID" value="NEA22248.1"/>
    <property type="molecule type" value="Genomic_DNA"/>
</dbReference>
<reference evidence="1 2" key="1">
    <citation type="submission" date="2020-01" db="EMBL/GenBank/DDBJ databases">
        <title>Insect and environment-associated Actinomycetes.</title>
        <authorList>
            <person name="Currrie C."/>
            <person name="Chevrette M."/>
            <person name="Carlson C."/>
            <person name="Stubbendieck R."/>
            <person name="Wendt-Pienkowski E."/>
        </authorList>
    </citation>
    <scope>NUCLEOTIDE SEQUENCE [LARGE SCALE GENOMIC DNA]</scope>
    <source>
        <strain evidence="1 2">SID10258</strain>
    </source>
</reference>